<dbReference type="PROSITE" id="PS50126">
    <property type="entry name" value="S1"/>
    <property type="match status" value="1"/>
</dbReference>
<evidence type="ECO:0000256" key="6">
    <source>
        <dbReference type="ARBA" id="ARBA00022839"/>
    </source>
</evidence>
<evidence type="ECO:0000313" key="10">
    <source>
        <dbReference type="EMBL" id="PWH84918.1"/>
    </source>
</evidence>
<evidence type="ECO:0000256" key="8">
    <source>
        <dbReference type="HAMAP-Rule" id="MF_01895"/>
    </source>
</evidence>
<dbReference type="Gene3D" id="2.40.50.140">
    <property type="entry name" value="Nucleic acid-binding proteins"/>
    <property type="match status" value="2"/>
</dbReference>
<dbReference type="PROSITE" id="PS01175">
    <property type="entry name" value="RIBONUCLEASE_II"/>
    <property type="match status" value="1"/>
</dbReference>
<comment type="catalytic activity">
    <reaction evidence="1 8">
        <text>Exonucleolytic cleavage in the 3'- to 5'-direction to yield nucleoside 5'-phosphates.</text>
        <dbReference type="EC" id="3.1.13.1"/>
    </reaction>
</comment>
<dbReference type="GO" id="GO:0005829">
    <property type="term" value="C:cytosol"/>
    <property type="evidence" value="ECO:0007669"/>
    <property type="project" value="TreeGrafter"/>
</dbReference>
<keyword evidence="7 8" id="KW-0694">RNA-binding</keyword>
<dbReference type="AlphaFoldDB" id="A0A2U2XAU9"/>
<dbReference type="EC" id="3.1.13.1" evidence="8"/>
<dbReference type="Pfam" id="PF00773">
    <property type="entry name" value="RNB"/>
    <property type="match status" value="1"/>
</dbReference>
<keyword evidence="11" id="KW-1185">Reference proteome</keyword>
<dbReference type="SMART" id="SM00357">
    <property type="entry name" value="CSP"/>
    <property type="match status" value="2"/>
</dbReference>
<dbReference type="GO" id="GO:0006402">
    <property type="term" value="P:mRNA catabolic process"/>
    <property type="evidence" value="ECO:0007669"/>
    <property type="project" value="TreeGrafter"/>
</dbReference>
<dbReference type="SMART" id="SM00955">
    <property type="entry name" value="RNB"/>
    <property type="match status" value="1"/>
</dbReference>
<dbReference type="Pfam" id="PF17876">
    <property type="entry name" value="CSD2"/>
    <property type="match status" value="1"/>
</dbReference>
<comment type="caution">
    <text evidence="10">The sequence shown here is derived from an EMBL/GenBank/DDBJ whole genome shotgun (WGS) entry which is preliminary data.</text>
</comment>
<gene>
    <name evidence="8 10" type="primary">rnr</name>
    <name evidence="10" type="ORF">DIT68_12300</name>
</gene>
<comment type="similarity">
    <text evidence="8">Belongs to the RNR ribonuclease family. RNase R subfamily.</text>
</comment>
<reference evidence="10 11" key="2">
    <citation type="submission" date="2018-05" db="EMBL/GenBank/DDBJ databases">
        <authorList>
            <person name="Lanie J.A."/>
            <person name="Ng W.-L."/>
            <person name="Kazmierczak K.M."/>
            <person name="Andrzejewski T.M."/>
            <person name="Davidsen T.M."/>
            <person name="Wayne K.J."/>
            <person name="Tettelin H."/>
            <person name="Glass J.I."/>
            <person name="Rusch D."/>
            <person name="Podicherti R."/>
            <person name="Tsui H.-C.T."/>
            <person name="Winkler M.E."/>
        </authorList>
    </citation>
    <scope>NUCLEOTIDE SEQUENCE [LARGE SCALE GENOMIC DNA]</scope>
    <source>
        <strain evidence="10 11">C305</strain>
    </source>
</reference>
<accession>A0A2U2XAU9</accession>
<comment type="function">
    <text evidence="8">3'-5' exoribonuclease that releases 5'-nucleoside monophosphates and is involved in maturation of structured RNAs.</text>
</comment>
<dbReference type="Proteomes" id="UP000245370">
    <property type="component" value="Unassembled WGS sequence"/>
</dbReference>
<dbReference type="PANTHER" id="PTHR23355:SF9">
    <property type="entry name" value="DIS3-LIKE EXONUCLEASE 2"/>
    <property type="match status" value="1"/>
</dbReference>
<keyword evidence="3 8" id="KW-0963">Cytoplasm</keyword>
<name>A0A2U2XAU9_9FLAO</name>
<feature type="domain" description="S1 motif" evidence="9">
    <location>
        <begin position="625"/>
        <end position="706"/>
    </location>
</feature>
<proteinExistence type="inferred from homology"/>
<protein>
    <recommendedName>
        <fullName evidence="8">Ribonuclease R</fullName>
        <shortName evidence="8">RNase R</shortName>
        <ecNumber evidence="8">3.1.13.1</ecNumber>
    </recommendedName>
</protein>
<evidence type="ECO:0000256" key="7">
    <source>
        <dbReference type="ARBA" id="ARBA00022884"/>
    </source>
</evidence>
<dbReference type="InterPro" id="IPR001900">
    <property type="entry name" value="RNase_II/R"/>
</dbReference>
<reference evidence="10 11" key="1">
    <citation type="submission" date="2018-05" db="EMBL/GenBank/DDBJ databases">
        <title>Brumimicrobium oceani sp. nov., isolated from coastal sediment.</title>
        <authorList>
            <person name="Kou Y."/>
        </authorList>
    </citation>
    <scope>NUCLEOTIDE SEQUENCE [LARGE SCALE GENOMIC DNA]</scope>
    <source>
        <strain evidence="10 11">C305</strain>
    </source>
</reference>
<evidence type="ECO:0000313" key="11">
    <source>
        <dbReference type="Proteomes" id="UP000245370"/>
    </source>
</evidence>
<dbReference type="InterPro" id="IPR040476">
    <property type="entry name" value="CSD2"/>
</dbReference>
<dbReference type="SMART" id="SM00316">
    <property type="entry name" value="S1"/>
    <property type="match status" value="1"/>
</dbReference>
<dbReference type="InterPro" id="IPR013223">
    <property type="entry name" value="RNase_B_OB_dom"/>
</dbReference>
<dbReference type="InterPro" id="IPR011129">
    <property type="entry name" value="CSD"/>
</dbReference>
<dbReference type="PANTHER" id="PTHR23355">
    <property type="entry name" value="RIBONUCLEASE"/>
    <property type="match status" value="1"/>
</dbReference>
<evidence type="ECO:0000256" key="5">
    <source>
        <dbReference type="ARBA" id="ARBA00022801"/>
    </source>
</evidence>
<dbReference type="Pfam" id="PF08206">
    <property type="entry name" value="OB_RNB"/>
    <property type="match status" value="1"/>
</dbReference>
<dbReference type="InterPro" id="IPR050180">
    <property type="entry name" value="RNR_Ribonuclease"/>
</dbReference>
<dbReference type="InterPro" id="IPR003029">
    <property type="entry name" value="S1_domain"/>
</dbReference>
<evidence type="ECO:0000256" key="3">
    <source>
        <dbReference type="ARBA" id="ARBA00022490"/>
    </source>
</evidence>
<evidence type="ECO:0000259" key="9">
    <source>
        <dbReference type="PROSITE" id="PS50126"/>
    </source>
</evidence>
<dbReference type="NCBIfam" id="TIGR02063">
    <property type="entry name" value="RNase_R"/>
    <property type="match status" value="1"/>
</dbReference>
<evidence type="ECO:0000256" key="2">
    <source>
        <dbReference type="ARBA" id="ARBA00004496"/>
    </source>
</evidence>
<dbReference type="GO" id="GO:0003723">
    <property type="term" value="F:RNA binding"/>
    <property type="evidence" value="ECO:0007669"/>
    <property type="project" value="UniProtKB-UniRule"/>
</dbReference>
<dbReference type="CDD" id="cd04471">
    <property type="entry name" value="S1_RNase_R"/>
    <property type="match status" value="1"/>
</dbReference>
<dbReference type="NCBIfam" id="TIGR00358">
    <property type="entry name" value="3_prime_RNase"/>
    <property type="match status" value="1"/>
</dbReference>
<dbReference type="EMBL" id="QFRJ01000010">
    <property type="protein sequence ID" value="PWH84918.1"/>
    <property type="molecule type" value="Genomic_DNA"/>
</dbReference>
<dbReference type="OrthoDB" id="9764149at2"/>
<keyword evidence="6 8" id="KW-0269">Exonuclease</keyword>
<sequence>MSKYKLKKKGLQSAIRKIFDRQPDQKYNAKEISAILQITDKNMRKLVLSILNDLKSENFLNEFQKGYFILNDSFTNHFIGTVDSTSRGAAYIVSKDRDGDIYVSQENMNKAFHGDEVEVEIIRQKKHKTEGRITKIIKRKAVKFVGTLDVRKKFAFLILDNNKINVDLYIPLEKLKGAKTGQKVIARMTTWPKGVDSPYGEVLKVIGSPGNNDAEMYSILFKNEFEITFPQEVIEEAETVGIELDQEEVKNRKDLRDKLTFTIDPFDAKDFDDALSYEVLENGNVEVGVHIADVSQYVQPGTAMDAEALKRGNSVYLEDRVIPMLPEQLSNMACSLRPNEDKFAFSAIFELDEKGNVLKEWFGKTVIHSDYRFAYEDAQDVIEGKSDTLKEEILAMDKIAKTIRKDRMKNGALSIESEEVSFVFDEDGMPNGVVKKVSKDANKLIEEFMLLANKRVALFVGKLPGDKGSNNQFIYRCHDKPSLEKLKTFSVFIEKFDYDLEFENVNNVAQKINGLLEKIKDAPEYGLIQTMAIRSMAKANYQTNNIGHYGLSFDYYTHFTSPIRRYADLVVHRLLQDKLDHKQKNYGNTLNEISEHISAQERKAIESERESNKFFQAKFLQDKVGEEFEGTVSGLADFGMFVKMNDNHCEGMITMQSLPNGSYYFDNDKFQIVGRRNDEVFNFGDQVKVKVIGVDMLKKQVDLELV</sequence>
<keyword evidence="5 8" id="KW-0378">Hydrolase</keyword>
<dbReference type="Pfam" id="PF00575">
    <property type="entry name" value="S1"/>
    <property type="match status" value="1"/>
</dbReference>
<dbReference type="InterPro" id="IPR004476">
    <property type="entry name" value="RNase_II/RNase_R"/>
</dbReference>
<dbReference type="InterPro" id="IPR022966">
    <property type="entry name" value="RNase_II/R_CS"/>
</dbReference>
<dbReference type="HAMAP" id="MF_01895">
    <property type="entry name" value="RNase_R"/>
    <property type="match status" value="1"/>
</dbReference>
<dbReference type="RefSeq" id="WP_109360110.1">
    <property type="nucleotide sequence ID" value="NZ_QFRJ01000010.1"/>
</dbReference>
<evidence type="ECO:0000256" key="4">
    <source>
        <dbReference type="ARBA" id="ARBA00022722"/>
    </source>
</evidence>
<comment type="subcellular location">
    <subcellularLocation>
        <location evidence="2 8">Cytoplasm</location>
    </subcellularLocation>
</comment>
<dbReference type="SUPFAM" id="SSF50249">
    <property type="entry name" value="Nucleic acid-binding proteins"/>
    <property type="match status" value="3"/>
</dbReference>
<keyword evidence="4 8" id="KW-0540">Nuclease</keyword>
<dbReference type="GO" id="GO:0008859">
    <property type="term" value="F:exoribonuclease II activity"/>
    <property type="evidence" value="ECO:0007669"/>
    <property type="project" value="UniProtKB-UniRule"/>
</dbReference>
<evidence type="ECO:0000256" key="1">
    <source>
        <dbReference type="ARBA" id="ARBA00001849"/>
    </source>
</evidence>
<dbReference type="InterPro" id="IPR011805">
    <property type="entry name" value="RNase_R"/>
</dbReference>
<organism evidence="10 11">
    <name type="scientific">Brumimicrobium oceani</name>
    <dbReference type="NCBI Taxonomy" id="2100725"/>
    <lineage>
        <taxon>Bacteria</taxon>
        <taxon>Pseudomonadati</taxon>
        <taxon>Bacteroidota</taxon>
        <taxon>Flavobacteriia</taxon>
        <taxon>Flavobacteriales</taxon>
        <taxon>Crocinitomicaceae</taxon>
        <taxon>Brumimicrobium</taxon>
    </lineage>
</organism>
<dbReference type="InterPro" id="IPR012340">
    <property type="entry name" value="NA-bd_OB-fold"/>
</dbReference>